<gene>
    <name evidence="3" type="primary">gt3</name>
</gene>
<dbReference type="CDD" id="cd03795">
    <property type="entry name" value="GT4_WfcD-like"/>
    <property type="match status" value="1"/>
</dbReference>
<dbReference type="PANTHER" id="PTHR45947">
    <property type="entry name" value="SULFOQUINOVOSYL TRANSFERASE SQD2"/>
    <property type="match status" value="1"/>
</dbReference>
<organism evidence="3">
    <name type="scientific">Citrobacter youngae</name>
    <dbReference type="NCBI Taxonomy" id="133448"/>
    <lineage>
        <taxon>Bacteria</taxon>
        <taxon>Pseudomonadati</taxon>
        <taxon>Pseudomonadota</taxon>
        <taxon>Gammaproteobacteria</taxon>
        <taxon>Enterobacterales</taxon>
        <taxon>Enterobacteriaceae</taxon>
        <taxon>Citrobacter</taxon>
        <taxon>Citrobacter freundii complex</taxon>
    </lineage>
</organism>
<dbReference type="Gene3D" id="3.40.50.2000">
    <property type="entry name" value="Glycogen Phosphorylase B"/>
    <property type="match status" value="2"/>
</dbReference>
<dbReference type="SUPFAM" id="SSF53756">
    <property type="entry name" value="UDP-Glycosyltransferase/glycogen phosphorylase"/>
    <property type="match status" value="1"/>
</dbReference>
<sequence>MLKVLHFYKTYYPDTFGGIEQVIYQLSESGAEYDVESTVLSLSKRGDIDNQKIGKQRVFYAKTNFEIASTPFSLSCIKKFKELAKQADIIHYHYPFPFMDMLHFLCRINKPTIVSYHSDIVKQKFFSRLYSPLMNHFLKSVDCIVAASPNYVKTSIVLQKFESKVKVIPYGLNEKSYPGISNEKLKFWQDRFDGGFFLFIGAFRYYKGLHTLLEAAHTTSLPVVIVGGGGIESDIKAKAEELNLTNVHFVGSLPDEDKAALLKLCTAIVFPSHLRSEAFGITLLEGAMYGKPLISCEIGTGTSFINLDGYSGFVIPPNDPVRLRQVMQELYSSPELAERYGSNAYARFKDVFTSEKMLTDYSAVYRELYTVDKKNHS</sequence>
<reference evidence="3" key="1">
    <citation type="submission" date="2018-05" db="EMBL/GenBank/DDBJ databases">
        <authorList>
            <person name="Lanie J.A."/>
            <person name="Ng W.-L."/>
            <person name="Kazmierczak K.M."/>
            <person name="Andrzejewski T.M."/>
            <person name="Davidsen T.M."/>
            <person name="Wayne K.J."/>
            <person name="Tettelin H."/>
            <person name="Glass J.I."/>
            <person name="Rusch D."/>
            <person name="Podicherti R."/>
            <person name="Tsui H.-C.T."/>
            <person name="Winkler M.E."/>
        </authorList>
    </citation>
    <scope>NUCLEOTIDE SEQUENCE</scope>
    <source>
        <strain evidence="3">O1_G3333</strain>
    </source>
</reference>
<protein>
    <submittedName>
        <fullName evidence="3">Glycosyl transferase</fullName>
    </submittedName>
</protein>
<evidence type="ECO:0000259" key="1">
    <source>
        <dbReference type="Pfam" id="PF00534"/>
    </source>
</evidence>
<accession>A0A2Z4BWY4</accession>
<name>A0A2Z4BWY4_9ENTR</name>
<dbReference type="InterPro" id="IPR050194">
    <property type="entry name" value="Glycosyltransferase_grp1"/>
</dbReference>
<dbReference type="PANTHER" id="PTHR45947:SF3">
    <property type="entry name" value="SULFOQUINOVOSYL TRANSFERASE SQD2"/>
    <property type="match status" value="1"/>
</dbReference>
<dbReference type="Pfam" id="PF00534">
    <property type="entry name" value="Glycos_transf_1"/>
    <property type="match status" value="1"/>
</dbReference>
<evidence type="ECO:0000259" key="2">
    <source>
        <dbReference type="Pfam" id="PF13439"/>
    </source>
</evidence>
<dbReference type="GO" id="GO:0016757">
    <property type="term" value="F:glycosyltransferase activity"/>
    <property type="evidence" value="ECO:0007669"/>
    <property type="project" value="InterPro"/>
</dbReference>
<evidence type="ECO:0000313" key="3">
    <source>
        <dbReference type="EMBL" id="AWU66542.1"/>
    </source>
</evidence>
<dbReference type="EMBL" id="MH325883">
    <property type="protein sequence ID" value="AWU66542.1"/>
    <property type="molecule type" value="Genomic_DNA"/>
</dbReference>
<feature type="domain" description="Glycosyl transferase family 1" evidence="1">
    <location>
        <begin position="195"/>
        <end position="346"/>
    </location>
</feature>
<dbReference type="InterPro" id="IPR028098">
    <property type="entry name" value="Glyco_trans_4-like_N"/>
</dbReference>
<keyword evidence="3" id="KW-0808">Transferase</keyword>
<dbReference type="Pfam" id="PF13439">
    <property type="entry name" value="Glyco_transf_4"/>
    <property type="match status" value="1"/>
</dbReference>
<feature type="domain" description="Glycosyltransferase subfamily 4-like N-terminal" evidence="2">
    <location>
        <begin position="16"/>
        <end position="173"/>
    </location>
</feature>
<proteinExistence type="predicted"/>
<dbReference type="InterPro" id="IPR001296">
    <property type="entry name" value="Glyco_trans_1"/>
</dbReference>
<dbReference type="AlphaFoldDB" id="A0A2Z4BWY4"/>